<dbReference type="Gene3D" id="3.10.10.10">
    <property type="entry name" value="HIV Type 1 Reverse Transcriptase, subunit A, domain 1"/>
    <property type="match status" value="1"/>
</dbReference>
<feature type="compositionally biased region" description="Polar residues" evidence="1">
    <location>
        <begin position="15"/>
        <end position="31"/>
    </location>
</feature>
<dbReference type="InterPro" id="IPR021109">
    <property type="entry name" value="Peptidase_aspartic_dom_sf"/>
</dbReference>
<dbReference type="InterPro" id="IPR043502">
    <property type="entry name" value="DNA/RNA_pol_sf"/>
</dbReference>
<feature type="region of interest" description="Disordered" evidence="1">
    <location>
        <begin position="1"/>
        <end position="67"/>
    </location>
</feature>
<dbReference type="EMBL" id="CP133622">
    <property type="protein sequence ID" value="WMV54304.1"/>
    <property type="molecule type" value="Genomic_DNA"/>
</dbReference>
<proteinExistence type="predicted"/>
<feature type="compositionally biased region" description="Low complexity" evidence="1">
    <location>
        <begin position="32"/>
        <end position="45"/>
    </location>
</feature>
<dbReference type="PANTHER" id="PTHR15503:SF45">
    <property type="entry name" value="RNA-DIRECTED DNA POLYMERASE HOMOLOG"/>
    <property type="match status" value="1"/>
</dbReference>
<dbReference type="CDD" id="cd00303">
    <property type="entry name" value="retropepsin_like"/>
    <property type="match status" value="1"/>
</dbReference>
<dbReference type="PANTHER" id="PTHR15503">
    <property type="entry name" value="LDOC1 RELATED"/>
    <property type="match status" value="1"/>
</dbReference>
<evidence type="ECO:0000313" key="3">
    <source>
        <dbReference type="Proteomes" id="UP001234989"/>
    </source>
</evidence>
<dbReference type="Gene3D" id="2.40.70.10">
    <property type="entry name" value="Acid Proteases"/>
    <property type="match status" value="1"/>
</dbReference>
<dbReference type="Pfam" id="PF08284">
    <property type="entry name" value="RVP_2"/>
    <property type="match status" value="1"/>
</dbReference>
<dbReference type="SUPFAM" id="SSF56672">
    <property type="entry name" value="DNA/RNA polymerases"/>
    <property type="match status" value="1"/>
</dbReference>
<name>A0AAF0ZZ98_SOLVR</name>
<dbReference type="Proteomes" id="UP001234989">
    <property type="component" value="Chromosome 11"/>
</dbReference>
<dbReference type="AlphaFoldDB" id="A0AAF0ZZ98"/>
<evidence type="ECO:0008006" key="4">
    <source>
        <dbReference type="Google" id="ProtNLM"/>
    </source>
</evidence>
<organism evidence="2 3">
    <name type="scientific">Solanum verrucosum</name>
    <dbReference type="NCBI Taxonomy" id="315347"/>
    <lineage>
        <taxon>Eukaryota</taxon>
        <taxon>Viridiplantae</taxon>
        <taxon>Streptophyta</taxon>
        <taxon>Embryophyta</taxon>
        <taxon>Tracheophyta</taxon>
        <taxon>Spermatophyta</taxon>
        <taxon>Magnoliopsida</taxon>
        <taxon>eudicotyledons</taxon>
        <taxon>Gunneridae</taxon>
        <taxon>Pentapetalae</taxon>
        <taxon>asterids</taxon>
        <taxon>lamiids</taxon>
        <taxon>Solanales</taxon>
        <taxon>Solanaceae</taxon>
        <taxon>Solanoideae</taxon>
        <taxon>Solaneae</taxon>
        <taxon>Solanum</taxon>
    </lineage>
</organism>
<evidence type="ECO:0000256" key="1">
    <source>
        <dbReference type="SAM" id="MobiDB-lite"/>
    </source>
</evidence>
<gene>
    <name evidence="2" type="ORF">MTR67_047689</name>
</gene>
<evidence type="ECO:0000313" key="2">
    <source>
        <dbReference type="EMBL" id="WMV54304.1"/>
    </source>
</evidence>
<sequence length="276" mass="30521">MAKDNKKVRTGNYEYCQQKSGGGNCSQFQKKSSSLAPSSASTPSSRFRQDKKGRALGSKSHGSASDDSPDVVIGILRVFHLDVYALLDPGATLSFVTPYIAVNFGVSPETLSEPFSVSTPVGDPVIARRVYINSPFTVSQKVTSADLVELEMVDFYVILGRKMISKGYIYHLVRVKDSISEIATLESVPIVNEFPEDHPGVSPEREIDFGIDLLPDTQLVFIPLYRIAPAKLMELKEQLKDLLDKGFIRPNISPRGAPVLFVKKKDSSLRMCIDYR</sequence>
<protein>
    <recommendedName>
        <fullName evidence="4">Gag-pol polyprotein</fullName>
    </recommendedName>
</protein>
<keyword evidence="3" id="KW-1185">Reference proteome</keyword>
<accession>A0AAF0ZZ98</accession>
<dbReference type="InterPro" id="IPR032567">
    <property type="entry name" value="RTL1-rel"/>
</dbReference>
<reference evidence="2" key="1">
    <citation type="submission" date="2023-08" db="EMBL/GenBank/DDBJ databases">
        <title>A de novo genome assembly of Solanum verrucosum Schlechtendal, a Mexican diploid species geographically isolated from the other diploid A-genome species in potato relatives.</title>
        <authorList>
            <person name="Hosaka K."/>
        </authorList>
    </citation>
    <scope>NUCLEOTIDE SEQUENCE</scope>
    <source>
        <tissue evidence="2">Young leaves</tissue>
    </source>
</reference>